<protein>
    <submittedName>
        <fullName evidence="2">Uncharacterized protein</fullName>
    </submittedName>
</protein>
<evidence type="ECO:0000256" key="1">
    <source>
        <dbReference type="SAM" id="MobiDB-lite"/>
    </source>
</evidence>
<accession>U6MYX2</accession>
<dbReference type="OrthoDB" id="10540261at2759"/>
<feature type="region of interest" description="Disordered" evidence="1">
    <location>
        <begin position="28"/>
        <end position="47"/>
    </location>
</feature>
<dbReference type="GeneID" id="25472885"/>
<gene>
    <name evidence="2" type="ORF">ENH_00027170</name>
</gene>
<dbReference type="EMBL" id="HG723869">
    <property type="protein sequence ID" value="CDJ66905.1"/>
    <property type="molecule type" value="Genomic_DNA"/>
</dbReference>
<reference evidence="2" key="1">
    <citation type="submission" date="2013-10" db="EMBL/GenBank/DDBJ databases">
        <title>Genomic analysis of the causative agents of coccidiosis in chickens.</title>
        <authorList>
            <person name="Reid A.J."/>
            <person name="Blake D."/>
            <person name="Billington K."/>
            <person name="Browne H."/>
            <person name="Dunn M."/>
            <person name="Hung S."/>
            <person name="Kawahara F."/>
            <person name="Miranda-Saavedra D."/>
            <person name="Mourier T."/>
            <person name="Nagra H."/>
            <person name="Otto T.D."/>
            <person name="Rawlings N."/>
            <person name="Sanchez A."/>
            <person name="Sanders M."/>
            <person name="Subramaniam C."/>
            <person name="Tay Y."/>
            <person name="Dear P."/>
            <person name="Doerig C."/>
            <person name="Gruber A."/>
            <person name="Parkinson J."/>
            <person name="Shirley M."/>
            <person name="Wan K.L."/>
            <person name="Berriman M."/>
            <person name="Tomley F."/>
            <person name="Pain A."/>
        </authorList>
    </citation>
    <scope>NUCLEOTIDE SEQUENCE [LARGE SCALE GENOMIC DNA]</scope>
    <source>
        <strain evidence="2">Houghton</strain>
    </source>
</reference>
<reference evidence="2" key="2">
    <citation type="submission" date="2013-10" db="EMBL/GenBank/DDBJ databases">
        <authorList>
            <person name="Aslett M."/>
        </authorList>
    </citation>
    <scope>NUCLEOTIDE SEQUENCE [LARGE SCALE GENOMIC DNA]</scope>
    <source>
        <strain evidence="2">Houghton</strain>
    </source>
</reference>
<sequence length="122" mass="13065">MAGLAALFRESLHRLAYRQLHNPLPVTGSVASHPGIEPKVQSSTQSPTLKALEETVDAVNSQAIIVAQENPAALAHLTAYFHVVESADALYQKYKVPSRTVGQSDVQRAANLVGLRLPDASP</sequence>
<dbReference type="RefSeq" id="XP_013435372.1">
    <property type="nucleotide sequence ID" value="XM_013579918.1"/>
</dbReference>
<dbReference type="AlphaFoldDB" id="U6MYX2"/>
<evidence type="ECO:0000313" key="2">
    <source>
        <dbReference type="EMBL" id="CDJ66905.1"/>
    </source>
</evidence>
<keyword evidence="3" id="KW-1185">Reference proteome</keyword>
<proteinExistence type="predicted"/>
<organism evidence="2 3">
    <name type="scientific">Eimeria necatrix</name>
    <dbReference type="NCBI Taxonomy" id="51315"/>
    <lineage>
        <taxon>Eukaryota</taxon>
        <taxon>Sar</taxon>
        <taxon>Alveolata</taxon>
        <taxon>Apicomplexa</taxon>
        <taxon>Conoidasida</taxon>
        <taxon>Coccidia</taxon>
        <taxon>Eucoccidiorida</taxon>
        <taxon>Eimeriorina</taxon>
        <taxon>Eimeriidae</taxon>
        <taxon>Eimeria</taxon>
    </lineage>
</organism>
<dbReference type="VEuPathDB" id="ToxoDB:ENH_00027170"/>
<dbReference type="Proteomes" id="UP000030754">
    <property type="component" value="Unassembled WGS sequence"/>
</dbReference>
<name>U6MYX2_9EIME</name>
<evidence type="ECO:0000313" key="3">
    <source>
        <dbReference type="Proteomes" id="UP000030754"/>
    </source>
</evidence>